<dbReference type="Proteomes" id="UP000287798">
    <property type="component" value="Unassembled WGS sequence"/>
</dbReference>
<comment type="caution">
    <text evidence="2">The sequence shown here is derived from an EMBL/GenBank/DDBJ whole genome shotgun (WGS) entry which is preliminary data.</text>
</comment>
<organism evidence="2 3">
    <name type="scientific">Thiohalobacter thiocyanaticus</name>
    <dbReference type="NCBI Taxonomy" id="585455"/>
    <lineage>
        <taxon>Bacteria</taxon>
        <taxon>Pseudomonadati</taxon>
        <taxon>Pseudomonadota</taxon>
        <taxon>Gammaproteobacteria</taxon>
        <taxon>Thiohalobacterales</taxon>
        <taxon>Thiohalobacteraceae</taxon>
        <taxon>Thiohalobacter</taxon>
    </lineage>
</organism>
<keyword evidence="3" id="KW-1185">Reference proteome</keyword>
<reference evidence="2 3" key="1">
    <citation type="journal article" date="2010" name="Int. J. Syst. Evol. Microbiol.">
        <title>Thiohalobacter thiocyanaticus gen. nov., sp. nov., a moderately halophilic, sulfur-oxidizing gammaproteobacterium from hypersaline lakes, that utilizes thiocyanate.</title>
        <authorList>
            <person name="Sorokin D.Y."/>
            <person name="Kovaleva O.L."/>
            <person name="Tourova T.P."/>
            <person name="Muyzer G."/>
        </authorList>
    </citation>
    <scope>NUCLEOTIDE SEQUENCE [LARGE SCALE GENOMIC DNA]</scope>
    <source>
        <strain evidence="2 3">Hrh1</strain>
    </source>
</reference>
<proteinExistence type="predicted"/>
<evidence type="ECO:0000313" key="3">
    <source>
        <dbReference type="Proteomes" id="UP000287798"/>
    </source>
</evidence>
<evidence type="ECO:0000259" key="1">
    <source>
        <dbReference type="Pfam" id="PF05157"/>
    </source>
</evidence>
<dbReference type="RefSeq" id="WP_125181002.1">
    <property type="nucleotide sequence ID" value="NZ_QZMU01000001.1"/>
</dbReference>
<name>A0A426QIR9_9GAMM</name>
<gene>
    <name evidence="2" type="ORF">D6C00_06670</name>
</gene>
<feature type="domain" description="Type II secretion system protein GspE N-terminal" evidence="1">
    <location>
        <begin position="213"/>
        <end position="283"/>
    </location>
</feature>
<sequence>MSKLLSISPAELTAAGAAGHAGAEVRLERFDAGPLAGELCEFDETGLHLVLYDHQAGERSKVPFEGIRMLAFEQDFRAAPGAAADRDEAKTYHVEFRDGGLRHGLCREVRLDAHGLHLLESGEDGALHRLWLPLAAITRYRIGGMEGHGQPAVDTADSTAAPVRLDRPVRDPDQLSRLLSAHSCYFLTGARQRRSLTDAPRADESPAELAVRLGVPFVDLKHFRVDEPVLRLLSESVVRQHGVFPLMVFRDHWCGMREPARYRAGFQLLQFRFGMSGERCVAEERGNRGTR</sequence>
<accession>A0A426QIR9</accession>
<dbReference type="InterPro" id="IPR037257">
    <property type="entry name" value="T2SS_E_N_sf"/>
</dbReference>
<dbReference type="EMBL" id="QZMU01000001">
    <property type="protein sequence ID" value="RRQ21661.1"/>
    <property type="molecule type" value="Genomic_DNA"/>
</dbReference>
<dbReference type="AlphaFoldDB" id="A0A426QIR9"/>
<dbReference type="InterPro" id="IPR007831">
    <property type="entry name" value="T2SS_GspE_N"/>
</dbReference>
<dbReference type="SUPFAM" id="SSF160246">
    <property type="entry name" value="EspE N-terminal domain-like"/>
    <property type="match status" value="1"/>
</dbReference>
<evidence type="ECO:0000313" key="2">
    <source>
        <dbReference type="EMBL" id="RRQ21661.1"/>
    </source>
</evidence>
<protein>
    <recommendedName>
        <fullName evidence="1">Type II secretion system protein GspE N-terminal domain-containing protein</fullName>
    </recommendedName>
</protein>
<dbReference type="Pfam" id="PF05157">
    <property type="entry name" value="MshEN"/>
    <property type="match status" value="1"/>
</dbReference>